<feature type="compositionally biased region" description="Basic and acidic residues" evidence="1">
    <location>
        <begin position="405"/>
        <end position="422"/>
    </location>
</feature>
<name>A0A9P5XRR5_9AGAR</name>
<proteinExistence type="predicted"/>
<feature type="compositionally biased region" description="Pro residues" evidence="1">
    <location>
        <begin position="389"/>
        <end position="401"/>
    </location>
</feature>
<feature type="compositionally biased region" description="Basic and acidic residues" evidence="1">
    <location>
        <begin position="705"/>
        <end position="719"/>
    </location>
</feature>
<reference evidence="2" key="1">
    <citation type="submission" date="2020-11" db="EMBL/GenBank/DDBJ databases">
        <authorList>
            <consortium name="DOE Joint Genome Institute"/>
            <person name="Ahrendt S."/>
            <person name="Riley R."/>
            <person name="Andreopoulos W."/>
            <person name="Labutti K."/>
            <person name="Pangilinan J."/>
            <person name="Ruiz-Duenas F.J."/>
            <person name="Barrasa J.M."/>
            <person name="Sanchez-Garcia M."/>
            <person name="Camarero S."/>
            <person name="Miyauchi S."/>
            <person name="Serrano A."/>
            <person name="Linde D."/>
            <person name="Babiker R."/>
            <person name="Drula E."/>
            <person name="Ayuso-Fernandez I."/>
            <person name="Pacheco R."/>
            <person name="Padilla G."/>
            <person name="Ferreira P."/>
            <person name="Barriuso J."/>
            <person name="Kellner H."/>
            <person name="Castanera R."/>
            <person name="Alfaro M."/>
            <person name="Ramirez L."/>
            <person name="Pisabarro A.G."/>
            <person name="Kuo A."/>
            <person name="Tritt A."/>
            <person name="Lipzen A."/>
            <person name="He G."/>
            <person name="Yan M."/>
            <person name="Ng V."/>
            <person name="Cullen D."/>
            <person name="Martin F."/>
            <person name="Rosso M.-N."/>
            <person name="Henrissat B."/>
            <person name="Hibbett D."/>
            <person name="Martinez A.T."/>
            <person name="Grigoriev I.V."/>
        </authorList>
    </citation>
    <scope>NUCLEOTIDE SEQUENCE</scope>
    <source>
        <strain evidence="2">CBS 247.69</strain>
    </source>
</reference>
<dbReference type="EMBL" id="MU150526">
    <property type="protein sequence ID" value="KAF9455779.1"/>
    <property type="molecule type" value="Genomic_DNA"/>
</dbReference>
<protein>
    <submittedName>
        <fullName evidence="2">Uncharacterized protein</fullName>
    </submittedName>
</protein>
<feature type="compositionally biased region" description="Basic and acidic residues" evidence="1">
    <location>
        <begin position="477"/>
        <end position="490"/>
    </location>
</feature>
<keyword evidence="3" id="KW-1185">Reference proteome</keyword>
<accession>A0A9P5XRR5</accession>
<feature type="region of interest" description="Disordered" evidence="1">
    <location>
        <begin position="477"/>
        <end position="732"/>
    </location>
</feature>
<gene>
    <name evidence="2" type="ORF">BDZ94DRAFT_538913</name>
</gene>
<feature type="compositionally biased region" description="Pro residues" evidence="1">
    <location>
        <begin position="362"/>
        <end position="382"/>
    </location>
</feature>
<feature type="compositionally biased region" description="Pro residues" evidence="1">
    <location>
        <begin position="569"/>
        <end position="589"/>
    </location>
</feature>
<feature type="compositionally biased region" description="Basic and acidic residues" evidence="1">
    <location>
        <begin position="590"/>
        <end position="605"/>
    </location>
</feature>
<feature type="region of interest" description="Disordered" evidence="1">
    <location>
        <begin position="182"/>
        <end position="214"/>
    </location>
</feature>
<sequence length="732" mass="78975">MESEAEERKMPPKMRKRWIHQELEALRETYGIASGSGSGSRAGSDIIPGEREVLSPTIGGGSGAVGGDPEGSGVEEMRQSIEPEAEGNVEETRMDIDIDTQEMPPPPPPVVSTPTPSPGPFLLGEKHKERLSKSPSNALESPSVGAVGTTPAASPSISFSRLSLVSPVVSSLLVTTQAVSPQILGSSIQPHTRVPPLDTQSEPRASPETYDRIEDEQAGVLADEIEVQTPSLRYPSQSPPSPPLATETITLSSPLTSPPPEPKDTTGYITMENYILVAPIHNSPSPHQSDEHPDIQLEAQPETSVLDDPPYMIDEIFPPTVLGADFSPREAGLGENREHSPPPLSPEPQTVNPYTVLRDSPESPPPQHSPSPTPPPHIPPSLPRLQTPPRLPSPPPPPPPKVKMSLKDFAARKRKQREEKESVGSGSTEASPMVAEASLAPDIEGGARPDRPEPKKHDHTPEPPKIISIVVDLRKETDEQLSRPAGREALDVVTNGQIKDEDVEMSVDAPGNSTVTPAAPATERDPPSTISMSPITPTPSITDHPIVSLQAKTELVDQTIPERRTTSPRPSPDTPAPPSIVRRPVPPPSHSHEEGEIPTNQDEKQSVVQRPQPPPVRTSFVPPHSHTPPTQPRSFQTPPGYSPPPRNHPPYRTPLTTPPPTTVPPSSRPLPSGPRALRMASQSYQPARPTSRSFSGPQAPPRGPSADRDRMDWDRDRSWQPRARTRGGGWAR</sequence>
<evidence type="ECO:0000313" key="2">
    <source>
        <dbReference type="EMBL" id="KAF9455779.1"/>
    </source>
</evidence>
<feature type="compositionally biased region" description="Gly residues" evidence="1">
    <location>
        <begin position="58"/>
        <end position="70"/>
    </location>
</feature>
<comment type="caution">
    <text evidence="2">The sequence shown here is derived from an EMBL/GenBank/DDBJ whole genome shotgun (WGS) entry which is preliminary data.</text>
</comment>
<feature type="compositionally biased region" description="Basic and acidic residues" evidence="1">
    <location>
        <begin position="445"/>
        <end position="462"/>
    </location>
</feature>
<evidence type="ECO:0000313" key="3">
    <source>
        <dbReference type="Proteomes" id="UP000807353"/>
    </source>
</evidence>
<dbReference type="AlphaFoldDB" id="A0A9P5XRR5"/>
<evidence type="ECO:0000256" key="1">
    <source>
        <dbReference type="SAM" id="MobiDB-lite"/>
    </source>
</evidence>
<feature type="region of interest" description="Disordered" evidence="1">
    <location>
        <begin position="228"/>
        <end position="465"/>
    </location>
</feature>
<feature type="compositionally biased region" description="Low complexity" evidence="1">
    <location>
        <begin position="527"/>
        <end position="546"/>
    </location>
</feature>
<organism evidence="2 3">
    <name type="scientific">Collybia nuda</name>
    <dbReference type="NCBI Taxonomy" id="64659"/>
    <lineage>
        <taxon>Eukaryota</taxon>
        <taxon>Fungi</taxon>
        <taxon>Dikarya</taxon>
        <taxon>Basidiomycota</taxon>
        <taxon>Agaricomycotina</taxon>
        <taxon>Agaricomycetes</taxon>
        <taxon>Agaricomycetidae</taxon>
        <taxon>Agaricales</taxon>
        <taxon>Tricholomatineae</taxon>
        <taxon>Clitocybaceae</taxon>
        <taxon>Collybia</taxon>
    </lineage>
</organism>
<feature type="compositionally biased region" description="Polar residues" evidence="1">
    <location>
        <begin position="680"/>
        <end position="696"/>
    </location>
</feature>
<feature type="compositionally biased region" description="Pro residues" evidence="1">
    <location>
        <begin position="103"/>
        <end position="119"/>
    </location>
</feature>
<feature type="compositionally biased region" description="Pro residues" evidence="1">
    <location>
        <begin position="640"/>
        <end position="672"/>
    </location>
</feature>
<feature type="compositionally biased region" description="Low complexity" evidence="1">
    <location>
        <begin position="246"/>
        <end position="255"/>
    </location>
</feature>
<dbReference type="Proteomes" id="UP000807353">
    <property type="component" value="Unassembled WGS sequence"/>
</dbReference>
<feature type="region of interest" description="Disordered" evidence="1">
    <location>
        <begin position="30"/>
        <end position="155"/>
    </location>
</feature>